<keyword evidence="2" id="KW-0812">Transmembrane</keyword>
<dbReference type="EMBL" id="PHIG01000037">
    <property type="protein sequence ID" value="PJK29090.1"/>
    <property type="molecule type" value="Genomic_DNA"/>
</dbReference>
<feature type="transmembrane region" description="Helical" evidence="2">
    <location>
        <begin position="185"/>
        <end position="210"/>
    </location>
</feature>
<feature type="transmembrane region" description="Helical" evidence="2">
    <location>
        <begin position="133"/>
        <end position="156"/>
    </location>
</feature>
<keyword evidence="2" id="KW-0472">Membrane</keyword>
<feature type="transmembrane region" description="Helical" evidence="2">
    <location>
        <begin position="90"/>
        <end position="112"/>
    </location>
</feature>
<evidence type="ECO:0000256" key="1">
    <source>
        <dbReference type="SAM" id="MobiDB-lite"/>
    </source>
</evidence>
<keyword evidence="2" id="KW-1133">Transmembrane helix</keyword>
<feature type="transmembrane region" description="Helical" evidence="2">
    <location>
        <begin position="269"/>
        <end position="291"/>
    </location>
</feature>
<evidence type="ECO:0000313" key="4">
    <source>
        <dbReference type="Proteomes" id="UP000229498"/>
    </source>
</evidence>
<comment type="caution">
    <text evidence="3">The sequence shown here is derived from an EMBL/GenBank/DDBJ whole genome shotgun (WGS) entry which is preliminary data.</text>
</comment>
<dbReference type="RefSeq" id="WP_109794021.1">
    <property type="nucleotide sequence ID" value="NZ_PHIG01000037.1"/>
</dbReference>
<keyword evidence="4" id="KW-1185">Reference proteome</keyword>
<accession>A0A2M9G045</accession>
<gene>
    <name evidence="3" type="ORF">CVT23_14340</name>
</gene>
<dbReference type="Proteomes" id="UP000229498">
    <property type="component" value="Unassembled WGS sequence"/>
</dbReference>
<organism evidence="3 4">
    <name type="scientific">Minwuia thermotolerans</name>
    <dbReference type="NCBI Taxonomy" id="2056226"/>
    <lineage>
        <taxon>Bacteria</taxon>
        <taxon>Pseudomonadati</taxon>
        <taxon>Pseudomonadota</taxon>
        <taxon>Alphaproteobacteria</taxon>
        <taxon>Minwuiales</taxon>
        <taxon>Minwuiaceae</taxon>
        <taxon>Minwuia</taxon>
    </lineage>
</organism>
<feature type="region of interest" description="Disordered" evidence="1">
    <location>
        <begin position="1"/>
        <end position="33"/>
    </location>
</feature>
<dbReference type="AlphaFoldDB" id="A0A2M9G045"/>
<sequence length="303" mass="31905">MASERKADGRRASGFRLRPPDGGPAAAPPAGDEGPAARVGVLELAGRSWTILLRHADIFIMLMWRPFAVSVAAAYGAIELSPYAGPGLAGLLFTIVSMIAVVPVITAWHRMVLMGADNPSARVVYRLGRAEWAYLKAAAVLYGLGYVTGLAVTAIYGPLLGGPILWLVQAGYDPWGLLAAWGAPAVNWLCIAVILGFLVARFFLVLPALAIGGAMSFAESAAATRGNGARLVCAFILASLPAAALTAVFDLPAAVLATERAGDQKFLDLILAILPRILLYTVAVGILSLAYERLVGVPRRMMR</sequence>
<evidence type="ECO:0000256" key="2">
    <source>
        <dbReference type="SAM" id="Phobius"/>
    </source>
</evidence>
<evidence type="ECO:0000313" key="3">
    <source>
        <dbReference type="EMBL" id="PJK29090.1"/>
    </source>
</evidence>
<feature type="transmembrane region" description="Helical" evidence="2">
    <location>
        <begin position="231"/>
        <end position="249"/>
    </location>
</feature>
<reference evidence="3 4" key="1">
    <citation type="submission" date="2017-11" db="EMBL/GenBank/DDBJ databases">
        <title>Draft genome sequence of Rhizobiales bacterium SY3-13.</title>
        <authorList>
            <person name="Sun C."/>
        </authorList>
    </citation>
    <scope>NUCLEOTIDE SEQUENCE [LARGE SCALE GENOMIC DNA]</scope>
    <source>
        <strain evidence="3 4">SY3-13</strain>
    </source>
</reference>
<name>A0A2M9G045_9PROT</name>
<dbReference type="OrthoDB" id="7704812at2"/>
<feature type="compositionally biased region" description="Basic and acidic residues" evidence="1">
    <location>
        <begin position="1"/>
        <end position="11"/>
    </location>
</feature>
<protein>
    <recommendedName>
        <fullName evidence="5">Glycerophosphoryl diester phosphodiesterase membrane domain-containing protein</fullName>
    </recommendedName>
</protein>
<proteinExistence type="predicted"/>
<feature type="compositionally biased region" description="Low complexity" evidence="1">
    <location>
        <begin position="23"/>
        <end position="33"/>
    </location>
</feature>
<feature type="transmembrane region" description="Helical" evidence="2">
    <location>
        <begin position="58"/>
        <end position="78"/>
    </location>
</feature>
<evidence type="ECO:0008006" key="5">
    <source>
        <dbReference type="Google" id="ProtNLM"/>
    </source>
</evidence>